<dbReference type="AlphaFoldDB" id="A0A3B5RET7"/>
<dbReference type="KEGG" id="xma:102218630"/>
<name>A0A3B5RET7_XIPMA</name>
<dbReference type="InParanoid" id="A0A3B5RET7"/>
<evidence type="ECO:0000256" key="5">
    <source>
        <dbReference type="ARBA" id="ARBA00023242"/>
    </source>
</evidence>
<dbReference type="OrthoDB" id="6133115at2759"/>
<dbReference type="GO" id="GO:0003950">
    <property type="term" value="F:NAD+ poly-ADP-ribosyltransferase activity"/>
    <property type="evidence" value="ECO:0007669"/>
    <property type="project" value="UniProtKB-UniRule"/>
</dbReference>
<evidence type="ECO:0000256" key="6">
    <source>
        <dbReference type="ARBA" id="ARBA00024347"/>
    </source>
</evidence>
<evidence type="ECO:0000256" key="1">
    <source>
        <dbReference type="ARBA" id="ARBA00004123"/>
    </source>
</evidence>
<dbReference type="InterPro" id="IPR012317">
    <property type="entry name" value="Poly(ADP-ribose)pol_cat_dom"/>
</dbReference>
<dbReference type="PANTHER" id="PTHR14453:SF107">
    <property type="entry name" value="POLY [ADP-RIBOSE] POLYMERASE"/>
    <property type="match status" value="1"/>
</dbReference>
<keyword evidence="3 7" id="KW-0808">Transferase</keyword>
<evidence type="ECO:0000313" key="10">
    <source>
        <dbReference type="Proteomes" id="UP000002852"/>
    </source>
</evidence>
<reference evidence="9" key="3">
    <citation type="submission" date="2025-08" db="UniProtKB">
        <authorList>
            <consortium name="Ensembl"/>
        </authorList>
    </citation>
    <scope>IDENTIFICATION</scope>
    <source>
        <strain evidence="9">JP 163 A</strain>
    </source>
</reference>
<reference evidence="10" key="1">
    <citation type="submission" date="2012-01" db="EMBL/GenBank/DDBJ databases">
        <authorList>
            <person name="Walter R."/>
            <person name="Schartl M."/>
            <person name="Warren W."/>
        </authorList>
    </citation>
    <scope>NUCLEOTIDE SEQUENCE [LARGE SCALE GENOMIC DNA]</scope>
    <source>
        <strain evidence="10">JP 163 A</strain>
    </source>
</reference>
<dbReference type="Proteomes" id="UP000002852">
    <property type="component" value="Unassembled WGS sequence"/>
</dbReference>
<keyword evidence="2 7" id="KW-0328">Glycosyltransferase</keyword>
<dbReference type="RefSeq" id="XP_023201621.1">
    <property type="nucleotide sequence ID" value="XM_023345853.1"/>
</dbReference>
<dbReference type="CDD" id="cd01439">
    <property type="entry name" value="TCCD_inducible_PARP_like"/>
    <property type="match status" value="1"/>
</dbReference>
<keyword evidence="5" id="KW-0539">Nucleus</keyword>
<dbReference type="PROSITE" id="PS51059">
    <property type="entry name" value="PARP_CATALYTIC"/>
    <property type="match status" value="1"/>
</dbReference>
<reference evidence="9" key="4">
    <citation type="submission" date="2025-09" db="UniProtKB">
        <authorList>
            <consortium name="Ensembl"/>
        </authorList>
    </citation>
    <scope>IDENTIFICATION</scope>
    <source>
        <strain evidence="9">JP 163 A</strain>
    </source>
</reference>
<dbReference type="Pfam" id="PF00644">
    <property type="entry name" value="PARP"/>
    <property type="match status" value="1"/>
</dbReference>
<dbReference type="GO" id="GO:1990404">
    <property type="term" value="F:NAD+-protein mono-ADP-ribosyltransferase activity"/>
    <property type="evidence" value="ECO:0007669"/>
    <property type="project" value="TreeGrafter"/>
</dbReference>
<keyword evidence="4 7" id="KW-0520">NAD</keyword>
<evidence type="ECO:0000256" key="3">
    <source>
        <dbReference type="ARBA" id="ARBA00022679"/>
    </source>
</evidence>
<organism evidence="9 10">
    <name type="scientific">Xiphophorus maculatus</name>
    <name type="common">Southern platyfish</name>
    <name type="synonym">Platypoecilus maculatus</name>
    <dbReference type="NCBI Taxonomy" id="8083"/>
    <lineage>
        <taxon>Eukaryota</taxon>
        <taxon>Metazoa</taxon>
        <taxon>Chordata</taxon>
        <taxon>Craniata</taxon>
        <taxon>Vertebrata</taxon>
        <taxon>Euteleostomi</taxon>
        <taxon>Actinopterygii</taxon>
        <taxon>Neopterygii</taxon>
        <taxon>Teleostei</taxon>
        <taxon>Neoteleostei</taxon>
        <taxon>Acanthomorphata</taxon>
        <taxon>Ovalentaria</taxon>
        <taxon>Atherinomorphae</taxon>
        <taxon>Cyprinodontiformes</taxon>
        <taxon>Poeciliidae</taxon>
        <taxon>Poeciliinae</taxon>
        <taxon>Xiphophorus</taxon>
    </lineage>
</organism>
<keyword evidence="10" id="KW-1185">Reference proteome</keyword>
<evidence type="ECO:0000256" key="4">
    <source>
        <dbReference type="ARBA" id="ARBA00023027"/>
    </source>
</evidence>
<dbReference type="GO" id="GO:0010629">
    <property type="term" value="P:negative regulation of gene expression"/>
    <property type="evidence" value="ECO:0007669"/>
    <property type="project" value="TreeGrafter"/>
</dbReference>
<dbReference type="OMA" id="YSANPGY"/>
<accession>A0A3B5RET7</accession>
<dbReference type="GO" id="GO:0005737">
    <property type="term" value="C:cytoplasm"/>
    <property type="evidence" value="ECO:0007669"/>
    <property type="project" value="TreeGrafter"/>
</dbReference>
<dbReference type="InterPro" id="IPR052056">
    <property type="entry name" value="Mono-ARTD/PARP"/>
</dbReference>
<dbReference type="SUPFAM" id="SSF56399">
    <property type="entry name" value="ADP-ribosylation"/>
    <property type="match status" value="1"/>
</dbReference>
<dbReference type="STRING" id="8083.ENSXMAP00000041759"/>
<sequence>MNDFAKGQRLSYPGNTNIVILKGPGNTRPTNPHGQNTSDLERRINLPQDVITFIKSSNAVRKYQTLFQQRFRNPVFIEVGSDLVLFCKCPHDLDEAQAQLVGDLSVEIEKLQGAAAVPPDTDRIKETLMKAKTDLNRDELRVDFSFIPGQGATTVAKVRLVGYTEYVKNLRGVLQDYLLNQVFTTEVLNLQHPEMVDCFGKILELISIKQTQVTLKQSLLPKPCVAISGPRCHVQEAHKALRSGLASLTLEKLVLDGPGAVRYFQAEGKTSKELVESSCKVLIQEHQVSAPRQFIFSTTSLRHITKTSQQSSFLFVGLQRKNVDDALTKIKNLYQDHSATKTFTNQDLADLTEEDMKKLMNLVKTQDLYVQEDPLSQGGLTVSGLKAGVNQVDQMLQTLIPLKKEMRAKEEENLYPRIAWCILGQSGTWERLPKTGNYNLEKRNTTKSIVDAYRVTWSVNLLKMEARRDLTGQTAKLKRLENLPDFTFPLYWDKMSSTECLEEVLLDPSSAEYRTVQQAFNKTAQNTIVKIERLQNVHLRRTYEMQKKHISEKNKNEGGVVERLLYHGTSQENLNSIKTKGFNRSFSGRNATLYGQGTYFAVNASYSVGYSKPAADGTQTMFVARVLTGLFTLGRNDMRMPPPRNSQQPDDRYDSLVDNINNPTMFVVFHDNQAYPDYLITFR</sequence>
<dbReference type="RefSeq" id="XP_023201623.1">
    <property type="nucleotide sequence ID" value="XM_023345855.1"/>
</dbReference>
<dbReference type="Gene3D" id="3.90.228.10">
    <property type="match status" value="1"/>
</dbReference>
<dbReference type="GO" id="GO:0003714">
    <property type="term" value="F:transcription corepressor activity"/>
    <property type="evidence" value="ECO:0007669"/>
    <property type="project" value="TreeGrafter"/>
</dbReference>
<evidence type="ECO:0000256" key="2">
    <source>
        <dbReference type="ARBA" id="ARBA00022676"/>
    </source>
</evidence>
<comment type="similarity">
    <text evidence="6">Belongs to the ARTD/PARP family.</text>
</comment>
<proteinExistence type="inferred from homology"/>
<dbReference type="FunFam" id="3.90.228.10:FF:000008">
    <property type="entry name" value="Poly [ADP-ribose] polymerase"/>
    <property type="match status" value="1"/>
</dbReference>
<dbReference type="Ensembl" id="ENSXMAT00000037992.1">
    <property type="protein sequence ID" value="ENSXMAP00000041759.1"/>
    <property type="gene ID" value="ENSXMAG00000027110.1"/>
</dbReference>
<evidence type="ECO:0000259" key="8">
    <source>
        <dbReference type="PROSITE" id="PS51059"/>
    </source>
</evidence>
<reference evidence="10" key="2">
    <citation type="journal article" date="2013" name="Nat. Genet.">
        <title>The genome of the platyfish, Xiphophorus maculatus, provides insights into evolutionary adaptation and several complex traits.</title>
        <authorList>
            <person name="Schartl M."/>
            <person name="Walter R.B."/>
            <person name="Shen Y."/>
            <person name="Garcia T."/>
            <person name="Catchen J."/>
            <person name="Amores A."/>
            <person name="Braasch I."/>
            <person name="Chalopin D."/>
            <person name="Volff J.N."/>
            <person name="Lesch K.P."/>
            <person name="Bisazza A."/>
            <person name="Minx P."/>
            <person name="Hillier L."/>
            <person name="Wilson R.K."/>
            <person name="Fuerstenberg S."/>
            <person name="Boore J."/>
            <person name="Searle S."/>
            <person name="Postlethwait J.H."/>
            <person name="Warren W.C."/>
        </authorList>
    </citation>
    <scope>NUCLEOTIDE SEQUENCE [LARGE SCALE GENOMIC DNA]</scope>
    <source>
        <strain evidence="10">JP 163 A</strain>
    </source>
</reference>
<dbReference type="PANTHER" id="PTHR14453">
    <property type="entry name" value="PARP/ZINC FINGER CCCH TYPE DOMAIN CONTAINING PROTEIN"/>
    <property type="match status" value="1"/>
</dbReference>
<protein>
    <recommendedName>
        <fullName evidence="7">Poly [ADP-ribose] polymerase</fullName>
        <shortName evidence="7">PARP</shortName>
        <ecNumber evidence="7">2.4.2.-</ecNumber>
    </recommendedName>
</protein>
<evidence type="ECO:0000256" key="7">
    <source>
        <dbReference type="RuleBase" id="RU362114"/>
    </source>
</evidence>
<evidence type="ECO:0000313" key="9">
    <source>
        <dbReference type="Ensembl" id="ENSXMAP00000041759.1"/>
    </source>
</evidence>
<dbReference type="EC" id="2.4.2.-" evidence="7"/>
<comment type="subcellular location">
    <subcellularLocation>
        <location evidence="1">Nucleus</location>
    </subcellularLocation>
</comment>
<dbReference type="GeneTree" id="ENSGT00940000154311"/>
<dbReference type="GO" id="GO:0005634">
    <property type="term" value="C:nucleus"/>
    <property type="evidence" value="ECO:0007669"/>
    <property type="project" value="UniProtKB-SubCell"/>
</dbReference>
<dbReference type="GO" id="GO:0070212">
    <property type="term" value="P:protein poly-ADP-ribosylation"/>
    <property type="evidence" value="ECO:0007669"/>
    <property type="project" value="TreeGrafter"/>
</dbReference>
<feature type="domain" description="PARP catalytic" evidence="8">
    <location>
        <begin position="488"/>
        <end position="683"/>
    </location>
</feature>
<dbReference type="GeneID" id="102218630"/>